<evidence type="ECO:0000259" key="10">
    <source>
        <dbReference type="Pfam" id="PF18962"/>
    </source>
</evidence>
<gene>
    <name evidence="11" type="ORF">C4S77_11055</name>
</gene>
<keyword evidence="3" id="KW-0479">Metal-binding</keyword>
<dbReference type="PANTHER" id="PTHR47466">
    <property type="match status" value="1"/>
</dbReference>
<dbReference type="InterPro" id="IPR024079">
    <property type="entry name" value="MetalloPept_cat_dom_sf"/>
</dbReference>
<dbReference type="Pfam" id="PF18962">
    <property type="entry name" value="Por_Secre_tail"/>
    <property type="match status" value="1"/>
</dbReference>
<evidence type="ECO:0000256" key="2">
    <source>
        <dbReference type="ARBA" id="ARBA00022670"/>
    </source>
</evidence>
<evidence type="ECO:0000256" key="4">
    <source>
        <dbReference type="ARBA" id="ARBA00022729"/>
    </source>
</evidence>
<organism evidence="11 12">
    <name type="scientific">Apibacter adventoris</name>
    <dbReference type="NCBI Taxonomy" id="1679466"/>
    <lineage>
        <taxon>Bacteria</taxon>
        <taxon>Pseudomonadati</taxon>
        <taxon>Bacteroidota</taxon>
        <taxon>Flavobacteriia</taxon>
        <taxon>Flavobacteriales</taxon>
        <taxon>Weeksellaceae</taxon>
        <taxon>Apibacter</taxon>
    </lineage>
</organism>
<evidence type="ECO:0000256" key="1">
    <source>
        <dbReference type="ARBA" id="ARBA00008721"/>
    </source>
</evidence>
<evidence type="ECO:0000256" key="8">
    <source>
        <dbReference type="ARBA" id="ARBA00023157"/>
    </source>
</evidence>
<keyword evidence="2" id="KW-0645">Protease</keyword>
<dbReference type="CDD" id="cd04275">
    <property type="entry name" value="ZnMc_pappalysin_like"/>
    <property type="match status" value="1"/>
</dbReference>
<sequence>MTINHLLIRLFSLFLLSGILLGQNKKENKIFQSKISKNLINPKNGLIRCASTEYEMFLQSKYTNRDTEQQFEKWISHKTDKIKKALKSGKYTNDTLIIPVVVHIIHKDKAIGENENISNERVFSQITVLNQDYLRIINTPGYNNNPIGANVGIEFKLAIVDPKGNPTNGIDRISLKNYIWDTDNVEKILKPKTQWDPNKYFNIWVCEFDDSGDLKNTLGYAQFPSGSKLDGLENLDGIAATDGVILDWRAFGFSNNETDIYYSGYNKGRTLTHEIGHALGLRHIWGDNSLCTVDATDSKNDYCLDTPAAAAPNYSCITIEDSCPNEPGNDMTENYMDYCNDTCFNTFTLDQKARILAVLKNSPRRASLTTSGVWKTPQKVNIVEGIQLYPNPAINELNIKFSDSNRVATSYKIFNNVGLLIRKDVIDSKTEFQINTSNLISNTYILEVKTNKGTAKFKFIVRR</sequence>
<reference evidence="11 12" key="1">
    <citation type="submission" date="2018-02" db="EMBL/GenBank/DDBJ databases">
        <title>Genome sequences of Apibacter spp., gut symbionts of Asian honey bees.</title>
        <authorList>
            <person name="Kwong W.K."/>
            <person name="Steele M.I."/>
            <person name="Moran N.A."/>
        </authorList>
    </citation>
    <scope>NUCLEOTIDE SEQUENCE [LARGE SCALE GENOMIC DNA]</scope>
    <source>
        <strain evidence="12">wkB301</strain>
    </source>
</reference>
<dbReference type="Gene3D" id="3.40.390.10">
    <property type="entry name" value="Collagenase (Catalytic Domain)"/>
    <property type="match status" value="1"/>
</dbReference>
<evidence type="ECO:0000256" key="6">
    <source>
        <dbReference type="ARBA" id="ARBA00022833"/>
    </source>
</evidence>
<keyword evidence="4" id="KW-0732">Signal</keyword>
<dbReference type="Pfam" id="PF05572">
    <property type="entry name" value="Peptidase_M43"/>
    <property type="match status" value="1"/>
</dbReference>
<dbReference type="AlphaFoldDB" id="A0A2S8A7F1"/>
<keyword evidence="8" id="KW-1015">Disulfide bond</keyword>
<dbReference type="OrthoDB" id="6278496at2"/>
<dbReference type="EMBL" id="PSZM01000046">
    <property type="protein sequence ID" value="PQL90426.1"/>
    <property type="molecule type" value="Genomic_DNA"/>
</dbReference>
<evidence type="ECO:0000256" key="5">
    <source>
        <dbReference type="ARBA" id="ARBA00022801"/>
    </source>
</evidence>
<feature type="domain" description="Peptidase M43 pregnancy-associated plasma-A" evidence="9">
    <location>
        <begin position="192"/>
        <end position="359"/>
    </location>
</feature>
<evidence type="ECO:0000313" key="12">
    <source>
        <dbReference type="Proteomes" id="UP000238042"/>
    </source>
</evidence>
<keyword evidence="12" id="KW-1185">Reference proteome</keyword>
<keyword evidence="7" id="KW-0482">Metalloprotease</keyword>
<protein>
    <recommendedName>
        <fullName evidence="13">Peptidase M43 pregnancy-associated plasma-A domain-containing protein</fullName>
    </recommendedName>
</protein>
<dbReference type="RefSeq" id="WP_105247599.1">
    <property type="nucleotide sequence ID" value="NZ_PSZM01000046.1"/>
</dbReference>
<accession>A0A2S8A7F1</accession>
<keyword evidence="6" id="KW-0862">Zinc</keyword>
<evidence type="ECO:0000256" key="3">
    <source>
        <dbReference type="ARBA" id="ARBA00022723"/>
    </source>
</evidence>
<dbReference type="GO" id="GO:0006508">
    <property type="term" value="P:proteolysis"/>
    <property type="evidence" value="ECO:0007669"/>
    <property type="project" value="UniProtKB-KW"/>
</dbReference>
<evidence type="ECO:0000313" key="11">
    <source>
        <dbReference type="EMBL" id="PQL90426.1"/>
    </source>
</evidence>
<dbReference type="PANTHER" id="PTHR47466:SF1">
    <property type="entry name" value="METALLOPROTEASE MEP1 (AFU_ORTHOLOGUE AFUA_1G07730)-RELATED"/>
    <property type="match status" value="1"/>
</dbReference>
<dbReference type="NCBIfam" id="TIGR04183">
    <property type="entry name" value="Por_Secre_tail"/>
    <property type="match status" value="1"/>
</dbReference>
<name>A0A2S8A7F1_9FLAO</name>
<dbReference type="SUPFAM" id="SSF55486">
    <property type="entry name" value="Metalloproteases ('zincins'), catalytic domain"/>
    <property type="match status" value="1"/>
</dbReference>
<dbReference type="InterPro" id="IPR008754">
    <property type="entry name" value="Peptidase_M43"/>
</dbReference>
<comment type="similarity">
    <text evidence="1">Belongs to the peptidase M43B family.</text>
</comment>
<keyword evidence="5" id="KW-0378">Hydrolase</keyword>
<comment type="caution">
    <text evidence="11">The sequence shown here is derived from an EMBL/GenBank/DDBJ whole genome shotgun (WGS) entry which is preliminary data.</text>
</comment>
<feature type="domain" description="Secretion system C-terminal sorting" evidence="10">
    <location>
        <begin position="388"/>
        <end position="461"/>
    </location>
</feature>
<dbReference type="GO" id="GO:0008237">
    <property type="term" value="F:metallopeptidase activity"/>
    <property type="evidence" value="ECO:0007669"/>
    <property type="project" value="UniProtKB-KW"/>
</dbReference>
<evidence type="ECO:0000259" key="9">
    <source>
        <dbReference type="Pfam" id="PF05572"/>
    </source>
</evidence>
<evidence type="ECO:0008006" key="13">
    <source>
        <dbReference type="Google" id="ProtNLM"/>
    </source>
</evidence>
<dbReference type="GO" id="GO:0046872">
    <property type="term" value="F:metal ion binding"/>
    <property type="evidence" value="ECO:0007669"/>
    <property type="project" value="UniProtKB-KW"/>
</dbReference>
<dbReference type="InterPro" id="IPR026444">
    <property type="entry name" value="Secre_tail"/>
</dbReference>
<dbReference type="Proteomes" id="UP000238042">
    <property type="component" value="Unassembled WGS sequence"/>
</dbReference>
<proteinExistence type="inferred from homology"/>
<evidence type="ECO:0000256" key="7">
    <source>
        <dbReference type="ARBA" id="ARBA00023049"/>
    </source>
</evidence>